<sequence>MPRRRLANVAIRKLCLYHSPPRCCTLQSPYDVLLSGYRRLLFWIPSHFWLALQVHRVSISHRSILMSFQKCQANTLSI</sequence>
<organism evidence="1 2">
    <name type="scientific">Hypholoma sublateritium (strain FD-334 SS-4)</name>
    <dbReference type="NCBI Taxonomy" id="945553"/>
    <lineage>
        <taxon>Eukaryota</taxon>
        <taxon>Fungi</taxon>
        <taxon>Dikarya</taxon>
        <taxon>Basidiomycota</taxon>
        <taxon>Agaricomycotina</taxon>
        <taxon>Agaricomycetes</taxon>
        <taxon>Agaricomycetidae</taxon>
        <taxon>Agaricales</taxon>
        <taxon>Agaricineae</taxon>
        <taxon>Strophariaceae</taxon>
        <taxon>Hypholoma</taxon>
    </lineage>
</organism>
<proteinExistence type="predicted"/>
<dbReference type="Proteomes" id="UP000054270">
    <property type="component" value="Unassembled WGS sequence"/>
</dbReference>
<keyword evidence="2" id="KW-1185">Reference proteome</keyword>
<dbReference type="EMBL" id="KN817544">
    <property type="protein sequence ID" value="KJA23171.1"/>
    <property type="molecule type" value="Genomic_DNA"/>
</dbReference>
<name>A0A0D2P3D2_HYPSF</name>
<reference evidence="2" key="1">
    <citation type="submission" date="2014-04" db="EMBL/GenBank/DDBJ databases">
        <title>Evolutionary Origins and Diversification of the Mycorrhizal Mutualists.</title>
        <authorList>
            <consortium name="DOE Joint Genome Institute"/>
            <consortium name="Mycorrhizal Genomics Consortium"/>
            <person name="Kohler A."/>
            <person name="Kuo A."/>
            <person name="Nagy L.G."/>
            <person name="Floudas D."/>
            <person name="Copeland A."/>
            <person name="Barry K.W."/>
            <person name="Cichocki N."/>
            <person name="Veneault-Fourrey C."/>
            <person name="LaButti K."/>
            <person name="Lindquist E.A."/>
            <person name="Lipzen A."/>
            <person name="Lundell T."/>
            <person name="Morin E."/>
            <person name="Murat C."/>
            <person name="Riley R."/>
            <person name="Ohm R."/>
            <person name="Sun H."/>
            <person name="Tunlid A."/>
            <person name="Henrissat B."/>
            <person name="Grigoriev I.V."/>
            <person name="Hibbett D.S."/>
            <person name="Martin F."/>
        </authorList>
    </citation>
    <scope>NUCLEOTIDE SEQUENCE [LARGE SCALE GENOMIC DNA]</scope>
    <source>
        <strain evidence="2">FD-334 SS-4</strain>
    </source>
</reference>
<protein>
    <submittedName>
        <fullName evidence="1">Uncharacterized protein</fullName>
    </submittedName>
</protein>
<accession>A0A0D2P3D2</accession>
<evidence type="ECO:0000313" key="2">
    <source>
        <dbReference type="Proteomes" id="UP000054270"/>
    </source>
</evidence>
<evidence type="ECO:0000313" key="1">
    <source>
        <dbReference type="EMBL" id="KJA23171.1"/>
    </source>
</evidence>
<dbReference type="AlphaFoldDB" id="A0A0D2P3D2"/>
<gene>
    <name evidence="1" type="ORF">HYPSUDRAFT_589153</name>
</gene>